<sequence>MKKDVVVLLGLILIFSCSPERGKQIGVTNVTKWKDDKKTAISITYDDGTINQFTVAKPIMDKFQMPGTFYIITGKIDGSQKGKFIGRPKEEIIEETKFTETNESNFFERASLIGFTGTTEGPDYHSRVGSLFEAGKIEEAYKLLDEGYSKIRTGEIKTLENEIFHHNSVDTTTWQDLKKYASEGHEIASHTVTHPRLAVLDEKNMVYELKQSKQDIEKFLGEKYTFSAECPYGTENERVMEYAHEIYPSLRNRMPEPYLEELNRSSNINPGESKKEYVQWQRGPLTNIGLDKMKEWVDTCVSHDNIWLVLVFHGVNGIGWEPRTGKELEDYFEYINDRREQIWVATFADVTKYIRERESAKIESVVNGKSIKVTLSSNLDPNVYDVPITLKTYVPKNWKSVSINKDRVIDEVKSDSLGNYITYSAFLGENEVILEENR</sequence>
<keyword evidence="2" id="KW-0732">Signal</keyword>
<dbReference type="Proteomes" id="UP001236663">
    <property type="component" value="Unassembled WGS sequence"/>
</dbReference>
<dbReference type="EMBL" id="JAUFQS010000007">
    <property type="protein sequence ID" value="MDN3687773.1"/>
    <property type="molecule type" value="Genomic_DNA"/>
</dbReference>
<proteinExistence type="predicted"/>
<feature type="domain" description="NodB homology" evidence="3">
    <location>
        <begin position="39"/>
        <end position="318"/>
    </location>
</feature>
<accession>A0ABT8C4Q7</accession>
<name>A0ABT8C4Q7_9BACT</name>
<dbReference type="PROSITE" id="PS51677">
    <property type="entry name" value="NODB"/>
    <property type="match status" value="1"/>
</dbReference>
<dbReference type="EC" id="3.-.-.-" evidence="4"/>
<gene>
    <name evidence="4" type="ORF">QWZ15_08030</name>
</gene>
<dbReference type="RefSeq" id="WP_163384229.1">
    <property type="nucleotide sequence ID" value="NZ_JAUFQS010000007.1"/>
</dbReference>
<evidence type="ECO:0000259" key="3">
    <source>
        <dbReference type="PROSITE" id="PS51677"/>
    </source>
</evidence>
<dbReference type="InterPro" id="IPR002509">
    <property type="entry name" value="NODB_dom"/>
</dbReference>
<dbReference type="PANTHER" id="PTHR34216:SF3">
    <property type="entry name" value="POLY-BETA-1,6-N-ACETYL-D-GLUCOSAMINE N-DEACETYLASE"/>
    <property type="match status" value="1"/>
</dbReference>
<dbReference type="InterPro" id="IPR051398">
    <property type="entry name" value="Polysacch_Deacetylase"/>
</dbReference>
<keyword evidence="4" id="KW-0378">Hydrolase</keyword>
<evidence type="ECO:0000256" key="1">
    <source>
        <dbReference type="ARBA" id="ARBA00004613"/>
    </source>
</evidence>
<organism evidence="4 5">
    <name type="scientific">Cyclobacterium jeungdonense</name>
    <dbReference type="NCBI Taxonomy" id="708087"/>
    <lineage>
        <taxon>Bacteria</taxon>
        <taxon>Pseudomonadati</taxon>
        <taxon>Bacteroidota</taxon>
        <taxon>Cytophagia</taxon>
        <taxon>Cytophagales</taxon>
        <taxon>Cyclobacteriaceae</taxon>
        <taxon>Cyclobacterium</taxon>
    </lineage>
</organism>
<evidence type="ECO:0000313" key="4">
    <source>
        <dbReference type="EMBL" id="MDN3687773.1"/>
    </source>
</evidence>
<evidence type="ECO:0000256" key="2">
    <source>
        <dbReference type="ARBA" id="ARBA00022729"/>
    </source>
</evidence>
<dbReference type="SUPFAM" id="SSF88713">
    <property type="entry name" value="Glycoside hydrolase/deacetylase"/>
    <property type="match status" value="1"/>
</dbReference>
<protein>
    <submittedName>
        <fullName evidence="4">Polysaccharide deacetylase family protein</fullName>
        <ecNumber evidence="4">3.-.-.-</ecNumber>
    </submittedName>
</protein>
<dbReference type="PROSITE" id="PS51257">
    <property type="entry name" value="PROKAR_LIPOPROTEIN"/>
    <property type="match status" value="1"/>
</dbReference>
<comment type="subcellular location">
    <subcellularLocation>
        <location evidence="1">Secreted</location>
    </subcellularLocation>
</comment>
<evidence type="ECO:0000313" key="5">
    <source>
        <dbReference type="Proteomes" id="UP001236663"/>
    </source>
</evidence>
<dbReference type="InterPro" id="IPR011330">
    <property type="entry name" value="Glyco_hydro/deAcase_b/a-brl"/>
</dbReference>
<reference evidence="5" key="1">
    <citation type="journal article" date="2019" name="Int. J. Syst. Evol. Microbiol.">
        <title>The Global Catalogue of Microorganisms (GCM) 10K type strain sequencing project: providing services to taxonomists for standard genome sequencing and annotation.</title>
        <authorList>
            <consortium name="The Broad Institute Genomics Platform"/>
            <consortium name="The Broad Institute Genome Sequencing Center for Infectious Disease"/>
            <person name="Wu L."/>
            <person name="Ma J."/>
        </authorList>
    </citation>
    <scope>NUCLEOTIDE SEQUENCE [LARGE SCALE GENOMIC DNA]</scope>
    <source>
        <strain evidence="5">CECT 7706</strain>
    </source>
</reference>
<dbReference type="GO" id="GO:0016787">
    <property type="term" value="F:hydrolase activity"/>
    <property type="evidence" value="ECO:0007669"/>
    <property type="project" value="UniProtKB-KW"/>
</dbReference>
<dbReference type="Gene3D" id="3.20.20.370">
    <property type="entry name" value="Glycoside hydrolase/deacetylase"/>
    <property type="match status" value="1"/>
</dbReference>
<dbReference type="PANTHER" id="PTHR34216">
    <property type="match status" value="1"/>
</dbReference>
<comment type="caution">
    <text evidence="4">The sequence shown here is derived from an EMBL/GenBank/DDBJ whole genome shotgun (WGS) entry which is preliminary data.</text>
</comment>
<dbReference type="CDD" id="cd10918">
    <property type="entry name" value="CE4_NodB_like_5s_6s"/>
    <property type="match status" value="1"/>
</dbReference>
<keyword evidence="5" id="KW-1185">Reference proteome</keyword>
<dbReference type="Pfam" id="PF01522">
    <property type="entry name" value="Polysacc_deac_1"/>
    <property type="match status" value="1"/>
</dbReference>